<dbReference type="GO" id="GO:0016747">
    <property type="term" value="F:acyltransferase activity, transferring groups other than amino-acyl groups"/>
    <property type="evidence" value="ECO:0007669"/>
    <property type="project" value="InterPro"/>
</dbReference>
<keyword evidence="3" id="KW-1185">Reference proteome</keyword>
<keyword evidence="2" id="KW-0808">Transferase</keyword>
<dbReference type="AlphaFoldDB" id="A0A9X2E538"/>
<gene>
    <name evidence="2" type="ORF">NDR86_09980</name>
</gene>
<protein>
    <submittedName>
        <fullName evidence="2">GNAT family N-acetyltransferase</fullName>
        <ecNumber evidence="2">2.3.1.-</ecNumber>
    </submittedName>
</protein>
<comment type="caution">
    <text evidence="2">The sequence shown here is derived from an EMBL/GenBank/DDBJ whole genome shotgun (WGS) entry which is preliminary data.</text>
</comment>
<dbReference type="Pfam" id="PF13508">
    <property type="entry name" value="Acetyltransf_7"/>
    <property type="match status" value="1"/>
</dbReference>
<sequence>MVTERRWRVVPLTTEYTRGLAECHIACWRDAYRDLVPAHILAAFDVGKLTVTWEHRLRRYPENTVVAVLDDTVIGFASGGHSLDEPPVTAKQLYAMYVRTAWYGTGVAHDLMRATLDPRVDTSLWVFEENPRAQTFYRKYGFELDGTRRVEAFTPAVEVRMIRRAELTSRR</sequence>
<dbReference type="PROSITE" id="PS51186">
    <property type="entry name" value="GNAT"/>
    <property type="match status" value="1"/>
</dbReference>
<evidence type="ECO:0000313" key="2">
    <source>
        <dbReference type="EMBL" id="MCM6773796.1"/>
    </source>
</evidence>
<dbReference type="EMBL" id="JAMRXG010000004">
    <property type="protein sequence ID" value="MCM6773796.1"/>
    <property type="molecule type" value="Genomic_DNA"/>
</dbReference>
<name>A0A9X2E538_9NOCA</name>
<dbReference type="InterPro" id="IPR016181">
    <property type="entry name" value="Acyl_CoA_acyltransferase"/>
</dbReference>
<reference evidence="2" key="1">
    <citation type="submission" date="2022-06" db="EMBL/GenBank/DDBJ databases">
        <title>Novel species in genus nocardia.</title>
        <authorList>
            <person name="Li F."/>
        </authorList>
    </citation>
    <scope>NUCLEOTIDE SEQUENCE</scope>
    <source>
        <strain evidence="2">CDC141</strain>
    </source>
</reference>
<dbReference type="InterPro" id="IPR000182">
    <property type="entry name" value="GNAT_dom"/>
</dbReference>
<organism evidence="2 3">
    <name type="scientific">Nocardia pulmonis</name>
    <dbReference type="NCBI Taxonomy" id="2951408"/>
    <lineage>
        <taxon>Bacteria</taxon>
        <taxon>Bacillati</taxon>
        <taxon>Actinomycetota</taxon>
        <taxon>Actinomycetes</taxon>
        <taxon>Mycobacteriales</taxon>
        <taxon>Nocardiaceae</taxon>
        <taxon>Nocardia</taxon>
    </lineage>
</organism>
<dbReference type="SUPFAM" id="SSF55729">
    <property type="entry name" value="Acyl-CoA N-acyltransferases (Nat)"/>
    <property type="match status" value="1"/>
</dbReference>
<evidence type="ECO:0000259" key="1">
    <source>
        <dbReference type="PROSITE" id="PS51186"/>
    </source>
</evidence>
<proteinExistence type="predicted"/>
<feature type="domain" description="N-acetyltransferase" evidence="1">
    <location>
        <begin position="30"/>
        <end position="166"/>
    </location>
</feature>
<dbReference type="EC" id="2.3.1.-" evidence="2"/>
<dbReference type="RefSeq" id="WP_251910889.1">
    <property type="nucleotide sequence ID" value="NZ_JAMRXG010000004.1"/>
</dbReference>
<dbReference type="Proteomes" id="UP001139157">
    <property type="component" value="Unassembled WGS sequence"/>
</dbReference>
<keyword evidence="2" id="KW-0012">Acyltransferase</keyword>
<accession>A0A9X2E538</accession>
<dbReference type="Gene3D" id="3.40.630.30">
    <property type="match status" value="1"/>
</dbReference>
<evidence type="ECO:0000313" key="3">
    <source>
        <dbReference type="Proteomes" id="UP001139157"/>
    </source>
</evidence>